<evidence type="ECO:0000256" key="5">
    <source>
        <dbReference type="ARBA" id="ARBA00022475"/>
    </source>
</evidence>
<evidence type="ECO:0000259" key="15">
    <source>
        <dbReference type="PROSITE" id="PS50106"/>
    </source>
</evidence>
<dbReference type="SMART" id="SM00228">
    <property type="entry name" value="PDZ"/>
    <property type="match status" value="1"/>
</dbReference>
<dbReference type="Pfam" id="PF14849">
    <property type="entry name" value="YidC_periplas"/>
    <property type="match status" value="1"/>
</dbReference>
<accession>A0A5C5WQ32</accession>
<dbReference type="InterPro" id="IPR036034">
    <property type="entry name" value="PDZ_sf"/>
</dbReference>
<evidence type="ECO:0000313" key="17">
    <source>
        <dbReference type="Proteomes" id="UP000316598"/>
    </source>
</evidence>
<comment type="caution">
    <text evidence="16">The sequence shown here is derived from an EMBL/GenBank/DDBJ whole genome shotgun (WGS) entry which is preliminary data.</text>
</comment>
<name>A0A5C5WQ32_9BACT</name>
<dbReference type="NCBIfam" id="TIGR03592">
    <property type="entry name" value="yidC_oxa1_cterm"/>
    <property type="match status" value="1"/>
</dbReference>
<keyword evidence="7 13" id="KW-0653">Protein transport</keyword>
<feature type="region of interest" description="Disordered" evidence="14">
    <location>
        <begin position="755"/>
        <end position="798"/>
    </location>
</feature>
<comment type="subunit">
    <text evidence="13">Interacts with the Sec translocase complex via SecD. Specifically interacts with transmembrane segments of nascent integral membrane proteins during membrane integration.</text>
</comment>
<evidence type="ECO:0000256" key="9">
    <source>
        <dbReference type="ARBA" id="ARBA00023136"/>
    </source>
</evidence>
<dbReference type="Proteomes" id="UP000316598">
    <property type="component" value="Unassembled WGS sequence"/>
</dbReference>
<keyword evidence="9 13" id="KW-0472">Membrane</keyword>
<evidence type="ECO:0000256" key="4">
    <source>
        <dbReference type="ARBA" id="ARBA00022448"/>
    </source>
</evidence>
<feature type="region of interest" description="Disordered" evidence="14">
    <location>
        <begin position="57"/>
        <end position="88"/>
    </location>
</feature>
<dbReference type="CDD" id="cd06779">
    <property type="entry name" value="cpPDZ_Deg_HtrA-like"/>
    <property type="match status" value="1"/>
</dbReference>
<feature type="transmembrane region" description="Helical" evidence="13">
    <location>
        <begin position="523"/>
        <end position="545"/>
    </location>
</feature>
<evidence type="ECO:0000256" key="11">
    <source>
        <dbReference type="ARBA" id="ARBA00033245"/>
    </source>
</evidence>
<dbReference type="AlphaFoldDB" id="A0A5C5WQ32"/>
<evidence type="ECO:0000256" key="14">
    <source>
        <dbReference type="SAM" id="MobiDB-lite"/>
    </source>
</evidence>
<feature type="transmembrane region" description="Helical" evidence="13">
    <location>
        <begin position="665"/>
        <end position="683"/>
    </location>
</feature>
<evidence type="ECO:0000256" key="1">
    <source>
        <dbReference type="ARBA" id="ARBA00004429"/>
    </source>
</evidence>
<proteinExistence type="inferred from homology"/>
<evidence type="ECO:0000256" key="8">
    <source>
        <dbReference type="ARBA" id="ARBA00022989"/>
    </source>
</evidence>
<dbReference type="RefSeq" id="WP_146513117.1">
    <property type="nucleotide sequence ID" value="NZ_SJPI01000001.1"/>
</dbReference>
<dbReference type="GO" id="GO:0015031">
    <property type="term" value="P:protein transport"/>
    <property type="evidence" value="ECO:0007669"/>
    <property type="project" value="UniProtKB-KW"/>
</dbReference>
<evidence type="ECO:0000256" key="13">
    <source>
        <dbReference type="HAMAP-Rule" id="MF_01810"/>
    </source>
</evidence>
<evidence type="ECO:0000256" key="3">
    <source>
        <dbReference type="ARBA" id="ARBA00015325"/>
    </source>
</evidence>
<comment type="function">
    <text evidence="13">Required for the insertion and/or proper folding and/or complex formation of integral membrane proteins into the membrane. Involved in integration of membrane proteins that insert both dependently and independently of the Sec translocase complex, as well as at least some lipoproteins. Aids folding of multispanning membrane proteins.</text>
</comment>
<gene>
    <name evidence="13 16" type="primary">yidC</name>
    <name evidence="16" type="ORF">Pla22_04250</name>
</gene>
<dbReference type="Pfam" id="PF13180">
    <property type="entry name" value="PDZ_2"/>
    <property type="match status" value="1"/>
</dbReference>
<comment type="subcellular location">
    <subcellularLocation>
        <location evidence="1">Cell inner membrane</location>
        <topology evidence="1">Multi-pass membrane protein</topology>
    </subcellularLocation>
    <subcellularLocation>
        <location evidence="13">Cell membrane</location>
        <topology evidence="13">Multi-pass membrane protein</topology>
    </subcellularLocation>
</comment>
<dbReference type="GO" id="GO:0005886">
    <property type="term" value="C:plasma membrane"/>
    <property type="evidence" value="ECO:0007669"/>
    <property type="project" value="UniProtKB-SubCell"/>
</dbReference>
<dbReference type="InterPro" id="IPR001708">
    <property type="entry name" value="YidC/ALB3/OXA1/COX18"/>
</dbReference>
<feature type="compositionally biased region" description="Acidic residues" evidence="14">
    <location>
        <begin position="57"/>
        <end position="70"/>
    </location>
</feature>
<reference evidence="16 17" key="1">
    <citation type="submission" date="2019-02" db="EMBL/GenBank/DDBJ databases">
        <title>Deep-cultivation of Planctomycetes and their phenomic and genomic characterization uncovers novel biology.</title>
        <authorList>
            <person name="Wiegand S."/>
            <person name="Jogler M."/>
            <person name="Boedeker C."/>
            <person name="Pinto D."/>
            <person name="Vollmers J."/>
            <person name="Rivas-Marin E."/>
            <person name="Kohn T."/>
            <person name="Peeters S.H."/>
            <person name="Heuer A."/>
            <person name="Rast P."/>
            <person name="Oberbeckmann S."/>
            <person name="Bunk B."/>
            <person name="Jeske O."/>
            <person name="Meyerdierks A."/>
            <person name="Storesund J.E."/>
            <person name="Kallscheuer N."/>
            <person name="Luecker S."/>
            <person name="Lage O.M."/>
            <person name="Pohl T."/>
            <person name="Merkel B.J."/>
            <person name="Hornburger P."/>
            <person name="Mueller R.-W."/>
            <person name="Bruemmer F."/>
            <person name="Labrenz M."/>
            <person name="Spormann A.M."/>
            <person name="Op Den Camp H."/>
            <person name="Overmann J."/>
            <person name="Amann R."/>
            <person name="Jetten M.S.M."/>
            <person name="Mascher T."/>
            <person name="Medema M.H."/>
            <person name="Devos D.P."/>
            <person name="Kaster A.-K."/>
            <person name="Ovreas L."/>
            <person name="Rohde M."/>
            <person name="Galperin M.Y."/>
            <person name="Jogler C."/>
        </authorList>
    </citation>
    <scope>NUCLEOTIDE SEQUENCE [LARGE SCALE GENOMIC DNA]</scope>
    <source>
        <strain evidence="16 17">Pla22</strain>
    </source>
</reference>
<dbReference type="InterPro" id="IPR001478">
    <property type="entry name" value="PDZ"/>
</dbReference>
<keyword evidence="4 13" id="KW-0813">Transport</keyword>
<dbReference type="GO" id="GO:0032977">
    <property type="term" value="F:membrane insertase activity"/>
    <property type="evidence" value="ECO:0007669"/>
    <property type="project" value="InterPro"/>
</dbReference>
<dbReference type="InterPro" id="IPR028053">
    <property type="entry name" value="Membr_insert_YidC_N"/>
</dbReference>
<dbReference type="CDD" id="cd19961">
    <property type="entry name" value="EcYidC-like_peri"/>
    <property type="match status" value="1"/>
</dbReference>
<evidence type="ECO:0000256" key="7">
    <source>
        <dbReference type="ARBA" id="ARBA00022927"/>
    </source>
</evidence>
<dbReference type="GO" id="GO:0051205">
    <property type="term" value="P:protein insertion into membrane"/>
    <property type="evidence" value="ECO:0007669"/>
    <property type="project" value="TreeGrafter"/>
</dbReference>
<feature type="transmembrane region" description="Helical" evidence="13">
    <location>
        <begin position="595"/>
        <end position="617"/>
    </location>
</feature>
<keyword evidence="10 13" id="KW-0143">Chaperone</keyword>
<keyword evidence="5 13" id="KW-1003">Cell membrane</keyword>
<dbReference type="HAMAP" id="MF_01810">
    <property type="entry name" value="YidC_type1"/>
    <property type="match status" value="1"/>
</dbReference>
<feature type="transmembrane region" description="Helical" evidence="13">
    <location>
        <begin position="704"/>
        <end position="727"/>
    </location>
</feature>
<protein>
    <recommendedName>
        <fullName evidence="3 13">Membrane protein insertase YidC</fullName>
    </recommendedName>
    <alternativeName>
        <fullName evidence="12 13">Foldase YidC</fullName>
    </alternativeName>
    <alternativeName>
        <fullName evidence="11 13">Membrane integrase YidC</fullName>
    </alternativeName>
    <alternativeName>
        <fullName evidence="13">Membrane protein YidC</fullName>
    </alternativeName>
</protein>
<dbReference type="PROSITE" id="PS50106">
    <property type="entry name" value="PDZ"/>
    <property type="match status" value="1"/>
</dbReference>
<evidence type="ECO:0000256" key="6">
    <source>
        <dbReference type="ARBA" id="ARBA00022692"/>
    </source>
</evidence>
<evidence type="ECO:0000256" key="2">
    <source>
        <dbReference type="ARBA" id="ARBA00010527"/>
    </source>
</evidence>
<evidence type="ECO:0000256" key="12">
    <source>
        <dbReference type="ARBA" id="ARBA00033342"/>
    </source>
</evidence>
<dbReference type="Pfam" id="PF02096">
    <property type="entry name" value="60KD_IMP"/>
    <property type="match status" value="1"/>
</dbReference>
<dbReference type="SUPFAM" id="SSF50156">
    <property type="entry name" value="PDZ domain-like"/>
    <property type="match status" value="1"/>
</dbReference>
<dbReference type="InterPro" id="IPR028055">
    <property type="entry name" value="YidC/Oxa/ALB_C"/>
</dbReference>
<sequence>MERRLLTFFIASTAFFMVYISLRTMFAPPVDPALDNPAQVQNEVDEPAALADLGVENDESASDEAEGGEETEVKRPTEPEWTTLGSMDPTSGYFMLITLNSRGAGIERIEITEREENRPDKLKYRRVDVRHGYLGYLSAEPASDIDGVRVRVVGPGTPAALAGIQVGDVIVSIDGQPVRDRESLDNALLESKPSKQVVVSVVRGDSTNPVELTATLTEHPLDLVRLADDGGIDKIEGNLSRLSCLLTLAQVNRKSIAPNNAPIARDVDPTQMIWESKSSGEEGNQNLVGYELPLSAAEMKQIGGEPILLKRSYAVSPGSYVVDMDLEIVNKGKEEQDLAYRLEGANGITLEGWWYSNKISPHFTSGAAARDIVYKTASDGHELVSGYALLKEARSEPKSPYQTIFAPDSSEASKSLAYIGVDAQYFTVAYIPPTDQASTTSFARAAAGIVADAEEIPKYKDRAVNSTFFVDSATTAIPAGGSLRQNLQMFAGPKRPELLEKYGLGDTIYYGWFGGFSILLGKLLHILAGIFGNYGVAIILLTVIVRGCMFPLSRKAAVNAQKMQELAPELKKITEKHKDDLEARMKAQRELQKRVGFNPMAGCLPMFLQLPIFIGLYRALSVDIELRQQPFIPGIDWASNLAGPDMFSYWGDWLFEYMSGRGTGWLGPYFNILPVIVVGLFLLQQKLFMPPATDEQTAMTQKMMNFMTLGMGLLFFRVPAGLCLYFITSSLWGICERVLVKKTLPKTSHFDSTLIEGSAKPTEKKAETGSLADRIRNQISPPEPEFDRPNKRKRPKKK</sequence>
<dbReference type="Gene3D" id="2.30.42.10">
    <property type="match status" value="1"/>
</dbReference>
<dbReference type="InterPro" id="IPR047196">
    <property type="entry name" value="YidC_ALB_C"/>
</dbReference>
<dbReference type="CDD" id="cd20070">
    <property type="entry name" value="5TM_YidC_Alb3"/>
    <property type="match status" value="1"/>
</dbReference>
<evidence type="ECO:0000256" key="10">
    <source>
        <dbReference type="ARBA" id="ARBA00023186"/>
    </source>
</evidence>
<dbReference type="EMBL" id="SJPI01000001">
    <property type="protein sequence ID" value="TWT52798.1"/>
    <property type="molecule type" value="Genomic_DNA"/>
</dbReference>
<dbReference type="InterPro" id="IPR019998">
    <property type="entry name" value="Membr_insert_YidC"/>
</dbReference>
<keyword evidence="8 13" id="KW-1133">Transmembrane helix</keyword>
<dbReference type="InterPro" id="IPR038221">
    <property type="entry name" value="YidC_periplasmic_sf"/>
</dbReference>
<dbReference type="PANTHER" id="PTHR12428:SF65">
    <property type="entry name" value="CYTOCHROME C OXIDASE ASSEMBLY PROTEIN COX18, MITOCHONDRIAL"/>
    <property type="match status" value="1"/>
</dbReference>
<keyword evidence="6 13" id="KW-0812">Transmembrane</keyword>
<feature type="domain" description="PDZ" evidence="15">
    <location>
        <begin position="121"/>
        <end position="205"/>
    </location>
</feature>
<evidence type="ECO:0000313" key="16">
    <source>
        <dbReference type="EMBL" id="TWT52798.1"/>
    </source>
</evidence>
<organism evidence="16 17">
    <name type="scientific">Rubripirellula amarantea</name>
    <dbReference type="NCBI Taxonomy" id="2527999"/>
    <lineage>
        <taxon>Bacteria</taxon>
        <taxon>Pseudomonadati</taxon>
        <taxon>Planctomycetota</taxon>
        <taxon>Planctomycetia</taxon>
        <taxon>Pirellulales</taxon>
        <taxon>Pirellulaceae</taxon>
        <taxon>Rubripirellula</taxon>
    </lineage>
</organism>
<dbReference type="OrthoDB" id="9780552at2"/>
<keyword evidence="17" id="KW-1185">Reference proteome</keyword>
<comment type="similarity">
    <text evidence="2 13">Belongs to the OXA1/ALB3/YidC family. Type 1 subfamily.</text>
</comment>
<dbReference type="Gene3D" id="2.70.98.90">
    <property type="match status" value="1"/>
</dbReference>
<dbReference type="PANTHER" id="PTHR12428">
    <property type="entry name" value="OXA1"/>
    <property type="match status" value="1"/>
</dbReference>